<dbReference type="PANTHER" id="PTHR21240:SF27">
    <property type="entry name" value="2-AMINO-3-CARBOXYMUCONATE-6-SEMIALDEHYDE DECARBOXYLASE"/>
    <property type="match status" value="1"/>
</dbReference>
<dbReference type="GO" id="GO:0170033">
    <property type="term" value="P:L-amino acid metabolic process"/>
    <property type="evidence" value="ECO:0007669"/>
    <property type="project" value="UniProtKB-ARBA"/>
</dbReference>
<dbReference type="Gene3D" id="3.20.20.140">
    <property type="entry name" value="Metal-dependent hydrolases"/>
    <property type="match status" value="1"/>
</dbReference>
<accession>A0A433DB82</accession>
<dbReference type="GO" id="GO:0046872">
    <property type="term" value="F:metal ion binding"/>
    <property type="evidence" value="ECO:0007669"/>
    <property type="project" value="UniProtKB-KW"/>
</dbReference>
<dbReference type="GO" id="GO:0019748">
    <property type="term" value="P:secondary metabolic process"/>
    <property type="evidence" value="ECO:0007669"/>
    <property type="project" value="TreeGrafter"/>
</dbReference>
<dbReference type="GO" id="GO:0170039">
    <property type="term" value="P:proteinogenic amino acid metabolic process"/>
    <property type="evidence" value="ECO:0007669"/>
    <property type="project" value="UniProtKB-ARBA"/>
</dbReference>
<dbReference type="GO" id="GO:0001760">
    <property type="term" value="F:aminocarboxymuconate-semialdehyde decarboxylase activity"/>
    <property type="evidence" value="ECO:0007669"/>
    <property type="project" value="UniProtKB-EC"/>
</dbReference>
<gene>
    <name evidence="1" type="ORF">BC936DRAFT_144961</name>
</gene>
<evidence type="ECO:0000313" key="1">
    <source>
        <dbReference type="EMBL" id="RUP48101.1"/>
    </source>
</evidence>
<dbReference type="GO" id="GO:0016787">
    <property type="term" value="F:hydrolase activity"/>
    <property type="evidence" value="ECO:0007669"/>
    <property type="project" value="UniProtKB-KW"/>
</dbReference>
<dbReference type="Pfam" id="PF04909">
    <property type="entry name" value="Amidohydro_2"/>
    <property type="match status" value="1"/>
</dbReference>
<keyword evidence="2" id="KW-1185">Reference proteome</keyword>
<dbReference type="PANTHER" id="PTHR21240">
    <property type="entry name" value="2-AMINO-3-CARBOXYLMUCONATE-6-SEMIALDEHYDE DECARBOXYLASE"/>
    <property type="match status" value="1"/>
</dbReference>
<organism evidence="1 2">
    <name type="scientific">Jimgerdemannia flammicorona</name>
    <dbReference type="NCBI Taxonomy" id="994334"/>
    <lineage>
        <taxon>Eukaryota</taxon>
        <taxon>Fungi</taxon>
        <taxon>Fungi incertae sedis</taxon>
        <taxon>Mucoromycota</taxon>
        <taxon>Mucoromycotina</taxon>
        <taxon>Endogonomycetes</taxon>
        <taxon>Endogonales</taxon>
        <taxon>Endogonaceae</taxon>
        <taxon>Jimgerdemannia</taxon>
    </lineage>
</organism>
<dbReference type="InterPro" id="IPR032466">
    <property type="entry name" value="Metal_Hydrolase"/>
</dbReference>
<dbReference type="GO" id="GO:0005829">
    <property type="term" value="C:cytosol"/>
    <property type="evidence" value="ECO:0007669"/>
    <property type="project" value="TreeGrafter"/>
</dbReference>
<name>A0A433DB82_9FUNG</name>
<dbReference type="SUPFAM" id="SSF51556">
    <property type="entry name" value="Metallo-dependent hydrolases"/>
    <property type="match status" value="1"/>
</dbReference>
<evidence type="ECO:0000313" key="2">
    <source>
        <dbReference type="Proteomes" id="UP000268093"/>
    </source>
</evidence>
<dbReference type="OrthoDB" id="191270at2759"/>
<dbReference type="EMBL" id="RBNI01003710">
    <property type="protein sequence ID" value="RUP48101.1"/>
    <property type="molecule type" value="Genomic_DNA"/>
</dbReference>
<dbReference type="InterPro" id="IPR006680">
    <property type="entry name" value="Amidohydro-rel"/>
</dbReference>
<comment type="caution">
    <text evidence="1">The sequence shown here is derived from an EMBL/GenBank/DDBJ whole genome shotgun (WGS) entry which is preliminary data.</text>
</comment>
<proteinExistence type="predicted"/>
<protein>
    <submittedName>
        <fullName evidence="1">Uncharacterized protein</fullName>
    </submittedName>
</protein>
<sequence>MADTLANKLDGLSLDQLAPSSTTTDNATDDSTAHNAGRKFLKIDLHTHILPKHWPNLEKKYGYGGWVQMEHHEPGKARMMMNGKNFRTVECNCWSSQQRIKEMISTEVDVQVLSTVPVMFNYAAKPEHTLDLARYLNDHIAQVCAENPKRFVGLGTLPMQAPELAVQELRRCVNELGLSGIQIGSHVNDWNLDAPELDLVWEAAEELGVAIFVHPWDMDNKGRMEKYWFPWLIGMPCETTVAICSMVFGGVFERYPDLKVCFAHGGGSFPGTIGRIEHGFNVRPDLCAIRTKQSPLTYLDRIHVDSLVHDEDTLQFLIKKVGIDHIMLGSDYPFPLGEHHPGKMIEECEWLTDDQKVKLLSGNVLKFLGIEKREF</sequence>
<dbReference type="Proteomes" id="UP000268093">
    <property type="component" value="Unassembled WGS sequence"/>
</dbReference>
<reference evidence="1 2" key="1">
    <citation type="journal article" date="2018" name="New Phytol.">
        <title>Phylogenomics of Endogonaceae and evolution of mycorrhizas within Mucoromycota.</title>
        <authorList>
            <person name="Chang Y."/>
            <person name="Desiro A."/>
            <person name="Na H."/>
            <person name="Sandor L."/>
            <person name="Lipzen A."/>
            <person name="Clum A."/>
            <person name="Barry K."/>
            <person name="Grigoriev I.V."/>
            <person name="Martin F.M."/>
            <person name="Stajich J.E."/>
            <person name="Smith M.E."/>
            <person name="Bonito G."/>
            <person name="Spatafora J.W."/>
        </authorList>
    </citation>
    <scope>NUCLEOTIDE SEQUENCE [LARGE SCALE GENOMIC DNA]</scope>
    <source>
        <strain evidence="1 2">GMNB39</strain>
    </source>
</reference>
<dbReference type="InterPro" id="IPR032465">
    <property type="entry name" value="ACMSD"/>
</dbReference>
<dbReference type="GO" id="GO:1901606">
    <property type="term" value="P:alpha-amino acid catabolic process"/>
    <property type="evidence" value="ECO:0007669"/>
    <property type="project" value="UniProtKB-ARBA"/>
</dbReference>